<evidence type="ECO:0000256" key="1">
    <source>
        <dbReference type="SAM" id="MobiDB-lite"/>
    </source>
</evidence>
<evidence type="ECO:0000313" key="3">
    <source>
        <dbReference type="EMBL" id="CAE0363354.1"/>
    </source>
</evidence>
<name>A0A7S3JSC1_9STRA</name>
<dbReference type="EMBL" id="HBIJ01005825">
    <property type="protein sequence ID" value="CAE0363354.1"/>
    <property type="molecule type" value="Transcribed_RNA"/>
</dbReference>
<organism evidence="3">
    <name type="scientific">Aureoumbra lagunensis</name>
    <dbReference type="NCBI Taxonomy" id="44058"/>
    <lineage>
        <taxon>Eukaryota</taxon>
        <taxon>Sar</taxon>
        <taxon>Stramenopiles</taxon>
        <taxon>Ochrophyta</taxon>
        <taxon>Pelagophyceae</taxon>
        <taxon>Pelagomonadales</taxon>
        <taxon>Aureoumbra</taxon>
    </lineage>
</organism>
<feature type="transmembrane region" description="Helical" evidence="2">
    <location>
        <begin position="56"/>
        <end position="76"/>
    </location>
</feature>
<protein>
    <submittedName>
        <fullName evidence="3">Uncharacterized protein</fullName>
    </submittedName>
</protein>
<keyword evidence="2" id="KW-0812">Transmembrane</keyword>
<feature type="compositionally biased region" description="Polar residues" evidence="1">
    <location>
        <begin position="21"/>
        <end position="30"/>
    </location>
</feature>
<keyword evidence="2" id="KW-0472">Membrane</keyword>
<sequence length="632" mass="70916">MPRLEPMQIETGPRTDPRPTNGRQSRSGYTSALEEEGENTDQSVGRFSWCDRYPKLLGLIFAVLVLFAIVGLVSIIPNGVTDWFVHDVIRKRILGKDDDTPYGGISDPRFGTYAAVGAFRSSKQWQIAMGSIRKEISMNRLEQTWETRIDNGYPSVYYDGNKWQIFYSDCEGPKAHHRCNVQLLLYAESIDGWNSAWIKPNASSEEALPANYEYIASYGNNVVAKASGLGVFVDPASKKYVAFGQICIDGSYAKKPPKERSHECPQGYLLRNFIQSNDWRNWVTSPDSAHIINWTQSTEDQRWDCHNNLAYEPHRKLYLATTRTWSITHGRQIGIAVAKKLKNFYKPGYSTQATLPVTTLVGSLQHQTYAQVTIPWHDIFLGFVSVIDTNHDTTYAPTTAPTTDLLSNMDKESNTGLIHCRLAYSLEPLRGWRFVDRYQDFIPLGHDQSFDSSVCFAAAPVFDGQLERIYYFGGNKPHAHPNRTSALGLATLRKDRFLGLRLAPTIYNAVLTTKPLALTARFLALTFDAPNDSCLQLVSVRSATKTALRGITDLRPQPEDAFFCGQNFTDHRVIDLAPFLDENYQPNDDPAPIIVSLNITANTTIFTLSFHDDSNNTTLQSPIQTLSPPGGD</sequence>
<proteinExistence type="predicted"/>
<evidence type="ECO:0000256" key="2">
    <source>
        <dbReference type="SAM" id="Phobius"/>
    </source>
</evidence>
<keyword evidence="2" id="KW-1133">Transmembrane helix</keyword>
<gene>
    <name evidence="3" type="ORF">ALAG00032_LOCUS4095</name>
</gene>
<accession>A0A7S3JSC1</accession>
<dbReference type="AlphaFoldDB" id="A0A7S3JSC1"/>
<reference evidence="3" key="1">
    <citation type="submission" date="2021-01" db="EMBL/GenBank/DDBJ databases">
        <authorList>
            <person name="Corre E."/>
            <person name="Pelletier E."/>
            <person name="Niang G."/>
            <person name="Scheremetjew M."/>
            <person name="Finn R."/>
            <person name="Kale V."/>
            <person name="Holt S."/>
            <person name="Cochrane G."/>
            <person name="Meng A."/>
            <person name="Brown T."/>
            <person name="Cohen L."/>
        </authorList>
    </citation>
    <scope>NUCLEOTIDE SEQUENCE</scope>
    <source>
        <strain evidence="3">CCMP1510</strain>
    </source>
</reference>
<feature type="region of interest" description="Disordered" evidence="1">
    <location>
        <begin position="1"/>
        <end position="37"/>
    </location>
</feature>